<name>A0A9P9D2Q8_9HYPO</name>
<dbReference type="Proteomes" id="UP000738349">
    <property type="component" value="Unassembled WGS sequence"/>
</dbReference>
<evidence type="ECO:0000313" key="3">
    <source>
        <dbReference type="EMBL" id="KAH7111628.1"/>
    </source>
</evidence>
<feature type="region of interest" description="Disordered" evidence="2">
    <location>
        <begin position="1"/>
        <end position="36"/>
    </location>
</feature>
<evidence type="ECO:0000313" key="4">
    <source>
        <dbReference type="Proteomes" id="UP000738349"/>
    </source>
</evidence>
<proteinExistence type="inferred from homology"/>
<dbReference type="OrthoDB" id="276323at2759"/>
<feature type="region of interest" description="Disordered" evidence="2">
    <location>
        <begin position="340"/>
        <end position="360"/>
    </location>
</feature>
<dbReference type="Pfam" id="PF05794">
    <property type="entry name" value="Tcp11"/>
    <property type="match status" value="1"/>
</dbReference>
<dbReference type="EMBL" id="JAGMUV010000040">
    <property type="protein sequence ID" value="KAH7111628.1"/>
    <property type="molecule type" value="Genomic_DNA"/>
</dbReference>
<comment type="similarity">
    <text evidence="1">Belongs to the TCP11 family.</text>
</comment>
<accession>A0A9P9D2Q8</accession>
<organism evidence="3 4">
    <name type="scientific">Dactylonectria macrodidyma</name>
    <dbReference type="NCBI Taxonomy" id="307937"/>
    <lineage>
        <taxon>Eukaryota</taxon>
        <taxon>Fungi</taxon>
        <taxon>Dikarya</taxon>
        <taxon>Ascomycota</taxon>
        <taxon>Pezizomycotina</taxon>
        <taxon>Sordariomycetes</taxon>
        <taxon>Hypocreomycetidae</taxon>
        <taxon>Hypocreales</taxon>
        <taxon>Nectriaceae</taxon>
        <taxon>Dactylonectria</taxon>
    </lineage>
</organism>
<feature type="compositionally biased region" description="Polar residues" evidence="2">
    <location>
        <begin position="1"/>
        <end position="15"/>
    </location>
</feature>
<dbReference type="PANTHER" id="PTHR12832:SF11">
    <property type="entry name" value="LD23868P"/>
    <property type="match status" value="1"/>
</dbReference>
<protein>
    <submittedName>
        <fullName evidence="3">T-complex protein 11-domain-containing protein</fullName>
    </submittedName>
</protein>
<dbReference type="AlphaFoldDB" id="A0A9P9D2Q8"/>
<evidence type="ECO:0000256" key="2">
    <source>
        <dbReference type="SAM" id="MobiDB-lite"/>
    </source>
</evidence>
<keyword evidence="4" id="KW-1185">Reference proteome</keyword>
<reference evidence="3" key="1">
    <citation type="journal article" date="2021" name="Nat. Commun.">
        <title>Genetic determinants of endophytism in the Arabidopsis root mycobiome.</title>
        <authorList>
            <person name="Mesny F."/>
            <person name="Miyauchi S."/>
            <person name="Thiergart T."/>
            <person name="Pickel B."/>
            <person name="Atanasova L."/>
            <person name="Karlsson M."/>
            <person name="Huettel B."/>
            <person name="Barry K.W."/>
            <person name="Haridas S."/>
            <person name="Chen C."/>
            <person name="Bauer D."/>
            <person name="Andreopoulos W."/>
            <person name="Pangilinan J."/>
            <person name="LaButti K."/>
            <person name="Riley R."/>
            <person name="Lipzen A."/>
            <person name="Clum A."/>
            <person name="Drula E."/>
            <person name="Henrissat B."/>
            <person name="Kohler A."/>
            <person name="Grigoriev I.V."/>
            <person name="Martin F.M."/>
            <person name="Hacquard S."/>
        </authorList>
    </citation>
    <scope>NUCLEOTIDE SEQUENCE</scope>
    <source>
        <strain evidence="3">MPI-CAGE-AT-0147</strain>
    </source>
</reference>
<gene>
    <name evidence="3" type="ORF">EDB81DRAFT_671290</name>
</gene>
<dbReference type="InterPro" id="IPR008862">
    <property type="entry name" value="Tcp11"/>
</dbReference>
<sequence length="563" mass="64076">MTLPQSPSVDGSLTAGSAREGVESPDPSDSPEPPITISSMKELSFSQIINNLKLRHDINFDLELHFRPNVEGDEGRSKHDRASHFWTALREQLIEFIVDRPSFDKKYGTQDDWCLPKLLKAVKDIIQTLVPQRDRRFLDEGLNIDLLMQQFYRGIADLEKLALWLSRVLKSYCAPIRDKWVDFMYNQLSSGNRNNDVNELVNGMRSLLSVLEAMKLDVANHQIRCLRPALIEETIAFEQKHLMKMLSNRKIVIDDAKPWYRDAARTYSGNGATSSSNFGDMGIFFEGLSRSMLPSAGDRPLPGTFFFDEERLDGVRSDILDAINLDVCMRMYEDLEGVAKPSKTPTFSEDASEDDPLMPSMISHEFNFNTPPSHSRPSSLPDTNEAKTKAGNLRESLVALFQQAPHDHHYLDRWRAMASSMVLQIFRFANAPWEMLPQFEKRLTQNVCKIKSPMFQEIEEAYRIQLLAELSTRVRYFKSLSGVCLFSVATGNRVPSNNRGLDTGRDRDLDEAIRVDQQEGGIEDIATRIAHVGVVHWRVWARMAYVDEGDMSMDQLNVTICEG</sequence>
<dbReference type="GO" id="GO:0010737">
    <property type="term" value="P:protein kinase A signaling"/>
    <property type="evidence" value="ECO:0007669"/>
    <property type="project" value="TreeGrafter"/>
</dbReference>
<dbReference type="PANTHER" id="PTHR12832">
    <property type="entry name" value="TESTIS-SPECIFIC PROTEIN PBS13 T-COMPLEX 11"/>
    <property type="match status" value="1"/>
</dbReference>
<evidence type="ECO:0000256" key="1">
    <source>
        <dbReference type="ARBA" id="ARBA00010954"/>
    </source>
</evidence>
<comment type="caution">
    <text evidence="3">The sequence shown here is derived from an EMBL/GenBank/DDBJ whole genome shotgun (WGS) entry which is preliminary data.</text>
</comment>